<dbReference type="PANTHER" id="PTHR42928:SF5">
    <property type="entry name" value="BLR1237 PROTEIN"/>
    <property type="match status" value="1"/>
</dbReference>
<sequence>MQRSQADRPGVPVARRGLLLAGAAAAGAAAAADRAAIAQPGPAAGAYPNRPVRIIVPFPPGGSNDVIARPLAERLQVRLGQPVVIDNRGGAGGAIGATAVAQSPGDGYTLMVTSSTFVTTSVVQRTSYDLRRDFVPVALLARSPFFILAAPDFPATGVADLIRLARERPGEIDYGSSGPGSVGHFVTELFAQRAGIRLQHVPYRGMAPAVTDLLAGHIKILITTLASAAGPVRDGKLKLLAYTAPGAPAGSPPGPTVREATGLDYEAEIWWGLFAPRGLPPELLRTLNAAANAVLAEPDFARLIQGEGAVPSPTTPEAFAATIEAELERWREVARVANIRLD</sequence>
<dbReference type="PANTHER" id="PTHR42928">
    <property type="entry name" value="TRICARBOXYLATE-BINDING PROTEIN"/>
    <property type="match status" value="1"/>
</dbReference>
<dbReference type="Pfam" id="PF03401">
    <property type="entry name" value="TctC"/>
    <property type="match status" value="1"/>
</dbReference>
<dbReference type="Proteomes" id="UP000597507">
    <property type="component" value="Unassembled WGS sequence"/>
</dbReference>
<feature type="signal peptide" evidence="2">
    <location>
        <begin position="1"/>
        <end position="31"/>
    </location>
</feature>
<dbReference type="EMBL" id="BMKS01000002">
    <property type="protein sequence ID" value="GGG22233.1"/>
    <property type="molecule type" value="Genomic_DNA"/>
</dbReference>
<feature type="chain" id="PRO_5035266812" evidence="2">
    <location>
        <begin position="32"/>
        <end position="342"/>
    </location>
</feature>
<organism evidence="3 4">
    <name type="scientific">Caldovatus sediminis</name>
    <dbReference type="NCBI Taxonomy" id="2041189"/>
    <lineage>
        <taxon>Bacteria</taxon>
        <taxon>Pseudomonadati</taxon>
        <taxon>Pseudomonadota</taxon>
        <taxon>Alphaproteobacteria</taxon>
        <taxon>Acetobacterales</taxon>
        <taxon>Roseomonadaceae</taxon>
        <taxon>Caldovatus</taxon>
    </lineage>
</organism>
<comment type="similarity">
    <text evidence="1">Belongs to the UPF0065 (bug) family.</text>
</comment>
<gene>
    <name evidence="3" type="ORF">GCM10010964_08000</name>
</gene>
<keyword evidence="2" id="KW-0732">Signal</keyword>
<dbReference type="PROSITE" id="PS51318">
    <property type="entry name" value="TAT"/>
    <property type="match status" value="1"/>
</dbReference>
<evidence type="ECO:0000313" key="3">
    <source>
        <dbReference type="EMBL" id="GGG22233.1"/>
    </source>
</evidence>
<keyword evidence="4" id="KW-1185">Reference proteome</keyword>
<evidence type="ECO:0000313" key="4">
    <source>
        <dbReference type="Proteomes" id="UP000597507"/>
    </source>
</evidence>
<accession>A0A8J3EBD8</accession>
<name>A0A8J3EBD8_9PROT</name>
<dbReference type="Gene3D" id="3.40.190.10">
    <property type="entry name" value="Periplasmic binding protein-like II"/>
    <property type="match status" value="1"/>
</dbReference>
<dbReference type="InterPro" id="IPR006311">
    <property type="entry name" value="TAT_signal"/>
</dbReference>
<reference evidence="3 4" key="1">
    <citation type="journal article" date="2014" name="Int. J. Syst. Evol. Microbiol.">
        <title>Complete genome sequence of Corynebacterium casei LMG S-19264T (=DSM 44701T), isolated from a smear-ripened cheese.</title>
        <authorList>
            <consortium name="US DOE Joint Genome Institute (JGI-PGF)"/>
            <person name="Walter F."/>
            <person name="Albersmeier A."/>
            <person name="Kalinowski J."/>
            <person name="Ruckert C."/>
        </authorList>
    </citation>
    <scope>NUCLEOTIDE SEQUENCE [LARGE SCALE GENOMIC DNA]</scope>
    <source>
        <strain evidence="3 4">CGMCC 1.16330</strain>
    </source>
</reference>
<dbReference type="PIRSF" id="PIRSF017082">
    <property type="entry name" value="YflP"/>
    <property type="match status" value="1"/>
</dbReference>
<proteinExistence type="inferred from homology"/>
<comment type="caution">
    <text evidence="3">The sequence shown here is derived from an EMBL/GenBank/DDBJ whole genome shotgun (WGS) entry which is preliminary data.</text>
</comment>
<protein>
    <submittedName>
        <fullName evidence="3">ABC transporter substrate-binding protein</fullName>
    </submittedName>
</protein>
<evidence type="ECO:0000256" key="2">
    <source>
        <dbReference type="SAM" id="SignalP"/>
    </source>
</evidence>
<evidence type="ECO:0000256" key="1">
    <source>
        <dbReference type="ARBA" id="ARBA00006987"/>
    </source>
</evidence>
<dbReference type="InterPro" id="IPR005064">
    <property type="entry name" value="BUG"/>
</dbReference>
<dbReference type="InterPro" id="IPR042100">
    <property type="entry name" value="Bug_dom1"/>
</dbReference>
<dbReference type="SUPFAM" id="SSF53850">
    <property type="entry name" value="Periplasmic binding protein-like II"/>
    <property type="match status" value="1"/>
</dbReference>
<dbReference type="RefSeq" id="WP_188898707.1">
    <property type="nucleotide sequence ID" value="NZ_BMKS01000002.1"/>
</dbReference>
<dbReference type="AlphaFoldDB" id="A0A8J3EBD8"/>
<dbReference type="Gene3D" id="3.40.190.150">
    <property type="entry name" value="Bordetella uptake gene, domain 1"/>
    <property type="match status" value="1"/>
</dbReference>